<dbReference type="PROSITE" id="PS50011">
    <property type="entry name" value="PROTEIN_KINASE_DOM"/>
    <property type="match status" value="1"/>
</dbReference>
<organism evidence="2 3">
    <name type="scientific">Cohnella boryungensis</name>
    <dbReference type="NCBI Taxonomy" id="768479"/>
    <lineage>
        <taxon>Bacteria</taxon>
        <taxon>Bacillati</taxon>
        <taxon>Bacillota</taxon>
        <taxon>Bacilli</taxon>
        <taxon>Bacillales</taxon>
        <taxon>Paenibacillaceae</taxon>
        <taxon>Cohnella</taxon>
    </lineage>
</organism>
<dbReference type="RefSeq" id="WP_204600860.1">
    <property type="nucleotide sequence ID" value="NZ_JBHSED010000003.1"/>
</dbReference>
<dbReference type="InterPro" id="IPR011009">
    <property type="entry name" value="Kinase-like_dom_sf"/>
</dbReference>
<dbReference type="EMBL" id="JBHSED010000003">
    <property type="protein sequence ID" value="MFC4302262.1"/>
    <property type="molecule type" value="Genomic_DNA"/>
</dbReference>
<feature type="domain" description="Protein kinase" evidence="1">
    <location>
        <begin position="26"/>
        <end position="315"/>
    </location>
</feature>
<dbReference type="InterPro" id="IPR051678">
    <property type="entry name" value="AGP_Transferase"/>
</dbReference>
<dbReference type="PANTHER" id="PTHR21310">
    <property type="entry name" value="AMINOGLYCOSIDE PHOSPHOTRANSFERASE-RELATED-RELATED"/>
    <property type="match status" value="1"/>
</dbReference>
<evidence type="ECO:0000259" key="1">
    <source>
        <dbReference type="PROSITE" id="PS50011"/>
    </source>
</evidence>
<dbReference type="SUPFAM" id="SSF56112">
    <property type="entry name" value="Protein kinase-like (PK-like)"/>
    <property type="match status" value="1"/>
</dbReference>
<dbReference type="InterPro" id="IPR002575">
    <property type="entry name" value="Aminoglycoside_PTrfase"/>
</dbReference>
<evidence type="ECO:0000313" key="3">
    <source>
        <dbReference type="Proteomes" id="UP001595755"/>
    </source>
</evidence>
<gene>
    <name evidence="2" type="ORF">ACFO1S_02260</name>
</gene>
<reference evidence="3" key="1">
    <citation type="journal article" date="2019" name="Int. J. Syst. Evol. Microbiol.">
        <title>The Global Catalogue of Microorganisms (GCM) 10K type strain sequencing project: providing services to taxonomists for standard genome sequencing and annotation.</title>
        <authorList>
            <consortium name="The Broad Institute Genomics Platform"/>
            <consortium name="The Broad Institute Genome Sequencing Center for Infectious Disease"/>
            <person name="Wu L."/>
            <person name="Ma J."/>
        </authorList>
    </citation>
    <scope>NUCLEOTIDE SEQUENCE [LARGE SCALE GENOMIC DNA]</scope>
    <source>
        <strain evidence="3">CGMCC 4.1641</strain>
    </source>
</reference>
<keyword evidence="3" id="KW-1185">Reference proteome</keyword>
<evidence type="ECO:0000313" key="2">
    <source>
        <dbReference type="EMBL" id="MFC4302262.1"/>
    </source>
</evidence>
<dbReference type="InterPro" id="IPR000719">
    <property type="entry name" value="Prot_kinase_dom"/>
</dbReference>
<dbReference type="Gene3D" id="3.30.200.20">
    <property type="entry name" value="Phosphorylase Kinase, domain 1"/>
    <property type="match status" value="1"/>
</dbReference>
<comment type="caution">
    <text evidence="2">The sequence shown here is derived from an EMBL/GenBank/DDBJ whole genome shotgun (WGS) entry which is preliminary data.</text>
</comment>
<dbReference type="Gene3D" id="3.90.1200.10">
    <property type="match status" value="1"/>
</dbReference>
<dbReference type="Proteomes" id="UP001595755">
    <property type="component" value="Unassembled WGS sequence"/>
</dbReference>
<dbReference type="Pfam" id="PF01636">
    <property type="entry name" value="APH"/>
    <property type="match status" value="1"/>
</dbReference>
<accession>A0ABV8S5U2</accession>
<protein>
    <submittedName>
        <fullName evidence="2">Phosphotransferase family protein</fullName>
    </submittedName>
</protein>
<dbReference type="PANTHER" id="PTHR21310:SF15">
    <property type="entry name" value="AMINOGLYCOSIDE PHOSPHOTRANSFERASE DOMAIN-CONTAINING PROTEIN"/>
    <property type="match status" value="1"/>
</dbReference>
<proteinExistence type="predicted"/>
<name>A0ABV8S5U2_9BACL</name>
<sequence>MQGIYKTKLEESQLEAAVRAAFGCTLRSSAELGGGWANSAYSLLLDDGRRAVLKARPASEVVLMRCEVESMRTEVEAMRLFEGAKGLTVPRVYAYDASKELLPVEYFIMEYMEGQPLNKVKGELSEEQLDAVYRQLGGINRRINEVKGTGYGYFVRPTADSWRKAFAEIIYGALADGRDMNVELPIAYSEMERLIEERLDALDEVAEPRLLHWDLWDGNVFVKDGQVCGVTDFERCLWGDPLMEYYFGRFHGSLAFREGYGLLLNEPAQIARRKLYDLYLDLLLYIECAFRKYEDRHHIQWTIDNLAHGLDRFRA</sequence>